<organism evidence="1">
    <name type="scientific">Rhizophora mucronata</name>
    <name type="common">Asiatic mangrove</name>
    <dbReference type="NCBI Taxonomy" id="61149"/>
    <lineage>
        <taxon>Eukaryota</taxon>
        <taxon>Viridiplantae</taxon>
        <taxon>Streptophyta</taxon>
        <taxon>Embryophyta</taxon>
        <taxon>Tracheophyta</taxon>
        <taxon>Spermatophyta</taxon>
        <taxon>Magnoliopsida</taxon>
        <taxon>eudicotyledons</taxon>
        <taxon>Gunneridae</taxon>
        <taxon>Pentapetalae</taxon>
        <taxon>rosids</taxon>
        <taxon>fabids</taxon>
        <taxon>Malpighiales</taxon>
        <taxon>Rhizophoraceae</taxon>
        <taxon>Rhizophora</taxon>
    </lineage>
</organism>
<sequence length="38" mass="4449">MYPMIMWCILLILGYRVVSLKFSLSWPIEAFLSQILAT</sequence>
<accession>A0A2P2QDC6</accession>
<proteinExistence type="predicted"/>
<name>A0A2P2QDC6_RHIMU</name>
<dbReference type="EMBL" id="GGEC01084522">
    <property type="protein sequence ID" value="MBX65006.1"/>
    <property type="molecule type" value="Transcribed_RNA"/>
</dbReference>
<dbReference type="AlphaFoldDB" id="A0A2P2QDC6"/>
<evidence type="ECO:0000313" key="1">
    <source>
        <dbReference type="EMBL" id="MBX65006.1"/>
    </source>
</evidence>
<reference evidence="1" key="1">
    <citation type="submission" date="2018-02" db="EMBL/GenBank/DDBJ databases">
        <title>Rhizophora mucronata_Transcriptome.</title>
        <authorList>
            <person name="Meera S.P."/>
            <person name="Sreeshan A."/>
            <person name="Augustine A."/>
        </authorList>
    </citation>
    <scope>NUCLEOTIDE SEQUENCE</scope>
    <source>
        <tissue evidence="1">Leaf</tissue>
    </source>
</reference>
<protein>
    <submittedName>
        <fullName evidence="1">Uncharacterized protein</fullName>
    </submittedName>
</protein>